<sequence>MRNSSESSNKNHLQRGQACFHCRRRKMKCDGAQPICGPCRRDNRPEDCEYTHGQRARAEMLEESITQVEKRIAELQSPRMRPVEDPNRVLLQAPYAGGPPVRTNWTAPPEPPMDMVEKLVDTFLLGASEFGFFLNFSRFRQRAVLHQATGSPHRPLPALLTVVYLWGLRLSKEPSLQAQEQVFLARALEQVASSLSAPHPDRVLHTLQAQILLAYYFYTSGRFLQGKYHTSAAASLALSTGLHVRAASAALGPARSAVEDGERVHAWWAVVVLDATWAVALEENPNLDLAAQVDTPWPLEMQLYEKGQFNPSLKTTNTIRNFIQGISTSDAGTSTPALLAKAAILWQHAYAHRNAPGPVKSALEARIAQFLTFLPLPTSFQGITPSMTRMLLVTHSMAHAAAIELNGNPGSARALLGIVAATASPPPGGAINPIMGTVWRKACRVLMDQMAPSRAYQAQDLELQTHLGRAIESMRRFAGAAASPLLEYQVARIEEAWQEILL</sequence>
<keyword evidence="8" id="KW-1185">Reference proteome</keyword>
<dbReference type="InterPro" id="IPR007219">
    <property type="entry name" value="XnlR_reg_dom"/>
</dbReference>
<evidence type="ECO:0000256" key="5">
    <source>
        <dbReference type="ARBA" id="ARBA00023242"/>
    </source>
</evidence>
<dbReference type="Proteomes" id="UP000815677">
    <property type="component" value="Unassembled WGS sequence"/>
</dbReference>
<evidence type="ECO:0000256" key="4">
    <source>
        <dbReference type="ARBA" id="ARBA00023163"/>
    </source>
</evidence>
<dbReference type="Gene3D" id="4.10.240.10">
    <property type="entry name" value="Zn(2)-C6 fungal-type DNA-binding domain"/>
    <property type="match status" value="1"/>
</dbReference>
<dbReference type="SMART" id="SM00066">
    <property type="entry name" value="GAL4"/>
    <property type="match status" value="1"/>
</dbReference>
<dbReference type="SUPFAM" id="SSF57701">
    <property type="entry name" value="Zn2/Cys6 DNA-binding domain"/>
    <property type="match status" value="1"/>
</dbReference>
<keyword evidence="4" id="KW-0804">Transcription</keyword>
<dbReference type="CDD" id="cd12148">
    <property type="entry name" value="fungal_TF_MHR"/>
    <property type="match status" value="1"/>
</dbReference>
<accession>A0ABQ0L3C7</accession>
<reference evidence="7" key="1">
    <citation type="submission" date="2014-09" db="EMBL/GenBank/DDBJ databases">
        <title>Genome sequence of the luminous mushroom Mycena chlorophos for searching fungal bioluminescence genes.</title>
        <authorList>
            <person name="Tanaka Y."/>
            <person name="Kasuga D."/>
            <person name="Oba Y."/>
            <person name="Hase S."/>
            <person name="Sato K."/>
            <person name="Oba Y."/>
            <person name="Sakakibara Y."/>
        </authorList>
    </citation>
    <scope>NUCLEOTIDE SEQUENCE</scope>
</reference>
<dbReference type="Pfam" id="PF00172">
    <property type="entry name" value="Zn_clus"/>
    <property type="match status" value="1"/>
</dbReference>
<evidence type="ECO:0000259" key="6">
    <source>
        <dbReference type="PROSITE" id="PS50048"/>
    </source>
</evidence>
<keyword evidence="2" id="KW-0479">Metal-binding</keyword>
<keyword evidence="3" id="KW-0805">Transcription regulation</keyword>
<evidence type="ECO:0000256" key="1">
    <source>
        <dbReference type="ARBA" id="ARBA00004123"/>
    </source>
</evidence>
<gene>
    <name evidence="7" type="ORF">MCHLO_01955</name>
</gene>
<evidence type="ECO:0000256" key="2">
    <source>
        <dbReference type="ARBA" id="ARBA00022723"/>
    </source>
</evidence>
<comment type="subcellular location">
    <subcellularLocation>
        <location evidence="1">Nucleus</location>
    </subcellularLocation>
</comment>
<dbReference type="InterPro" id="IPR001138">
    <property type="entry name" value="Zn2Cys6_DnaBD"/>
</dbReference>
<evidence type="ECO:0000256" key="3">
    <source>
        <dbReference type="ARBA" id="ARBA00023015"/>
    </source>
</evidence>
<evidence type="ECO:0000313" key="7">
    <source>
        <dbReference type="EMBL" id="GAT44321.1"/>
    </source>
</evidence>
<dbReference type="PANTHER" id="PTHR47338">
    <property type="entry name" value="ZN(II)2CYS6 TRANSCRIPTION FACTOR (EUROFUNG)-RELATED"/>
    <property type="match status" value="1"/>
</dbReference>
<dbReference type="PROSITE" id="PS00463">
    <property type="entry name" value="ZN2_CY6_FUNGAL_1"/>
    <property type="match status" value="1"/>
</dbReference>
<dbReference type="CDD" id="cd00067">
    <property type="entry name" value="GAL4"/>
    <property type="match status" value="1"/>
</dbReference>
<dbReference type="InterPro" id="IPR036864">
    <property type="entry name" value="Zn2-C6_fun-type_DNA-bd_sf"/>
</dbReference>
<protein>
    <recommendedName>
        <fullName evidence="6">Zn(2)-C6 fungal-type domain-containing protein</fullName>
    </recommendedName>
</protein>
<dbReference type="PANTHER" id="PTHR47338:SF29">
    <property type="entry name" value="ZN(2)-C6 FUNGAL-TYPE DOMAIN-CONTAINING PROTEIN"/>
    <property type="match status" value="1"/>
</dbReference>
<dbReference type="EMBL" id="DF839654">
    <property type="protein sequence ID" value="GAT44321.1"/>
    <property type="molecule type" value="Genomic_DNA"/>
</dbReference>
<organism evidence="7 8">
    <name type="scientific">Mycena chlorophos</name>
    <name type="common">Agaric fungus</name>
    <name type="synonym">Agaricus chlorophos</name>
    <dbReference type="NCBI Taxonomy" id="658473"/>
    <lineage>
        <taxon>Eukaryota</taxon>
        <taxon>Fungi</taxon>
        <taxon>Dikarya</taxon>
        <taxon>Basidiomycota</taxon>
        <taxon>Agaricomycotina</taxon>
        <taxon>Agaricomycetes</taxon>
        <taxon>Agaricomycetidae</taxon>
        <taxon>Agaricales</taxon>
        <taxon>Marasmiineae</taxon>
        <taxon>Mycenaceae</taxon>
        <taxon>Mycena</taxon>
    </lineage>
</organism>
<evidence type="ECO:0000313" key="8">
    <source>
        <dbReference type="Proteomes" id="UP000815677"/>
    </source>
</evidence>
<dbReference type="PROSITE" id="PS50048">
    <property type="entry name" value="ZN2_CY6_FUNGAL_2"/>
    <property type="match status" value="1"/>
</dbReference>
<dbReference type="Pfam" id="PF04082">
    <property type="entry name" value="Fungal_trans"/>
    <property type="match status" value="1"/>
</dbReference>
<feature type="domain" description="Zn(2)-C6 fungal-type" evidence="6">
    <location>
        <begin position="18"/>
        <end position="50"/>
    </location>
</feature>
<proteinExistence type="predicted"/>
<name>A0ABQ0L3C7_MYCCL</name>
<keyword evidence="5" id="KW-0539">Nucleus</keyword>
<dbReference type="InterPro" id="IPR050815">
    <property type="entry name" value="TF_fung"/>
</dbReference>